<proteinExistence type="predicted"/>
<protein>
    <submittedName>
        <fullName evidence="1">Uncharacterized protein</fullName>
    </submittedName>
</protein>
<reference evidence="1 2" key="1">
    <citation type="journal article" date="2015" name="Nat. Commun.">
        <title>Lucilia cuprina genome unlocks parasitic fly biology to underpin future interventions.</title>
        <authorList>
            <person name="Anstead C.A."/>
            <person name="Korhonen P.K."/>
            <person name="Young N.D."/>
            <person name="Hall R.S."/>
            <person name="Jex A.R."/>
            <person name="Murali S.C."/>
            <person name="Hughes D.S."/>
            <person name="Lee S.F."/>
            <person name="Perry T."/>
            <person name="Stroehlein A.J."/>
            <person name="Ansell B.R."/>
            <person name="Breugelmans B."/>
            <person name="Hofmann A."/>
            <person name="Qu J."/>
            <person name="Dugan S."/>
            <person name="Lee S.L."/>
            <person name="Chao H."/>
            <person name="Dinh H."/>
            <person name="Han Y."/>
            <person name="Doddapaneni H.V."/>
            <person name="Worley K.C."/>
            <person name="Muzny D.M."/>
            <person name="Ioannidis P."/>
            <person name="Waterhouse R.M."/>
            <person name="Zdobnov E.M."/>
            <person name="James P.J."/>
            <person name="Bagnall N.H."/>
            <person name="Kotze A.C."/>
            <person name="Gibbs R.A."/>
            <person name="Richards S."/>
            <person name="Batterham P."/>
            <person name="Gasser R.B."/>
        </authorList>
    </citation>
    <scope>NUCLEOTIDE SEQUENCE [LARGE SCALE GENOMIC DNA]</scope>
    <source>
        <strain evidence="1 2">LS</strain>
        <tissue evidence="1">Full body</tissue>
    </source>
</reference>
<keyword evidence="2" id="KW-1185">Reference proteome</keyword>
<evidence type="ECO:0000313" key="2">
    <source>
        <dbReference type="Proteomes" id="UP000037069"/>
    </source>
</evidence>
<dbReference type="EMBL" id="JRES01000335">
    <property type="protein sequence ID" value="KNC32197.1"/>
    <property type="molecule type" value="Genomic_DNA"/>
</dbReference>
<gene>
    <name evidence="1" type="ORF">FF38_11290</name>
</gene>
<accession>A0A0L0CIZ8</accession>
<dbReference type="AlphaFoldDB" id="A0A0L0CIZ8"/>
<dbReference type="Proteomes" id="UP000037069">
    <property type="component" value="Unassembled WGS sequence"/>
</dbReference>
<comment type="caution">
    <text evidence="1">The sequence shown here is derived from an EMBL/GenBank/DDBJ whole genome shotgun (WGS) entry which is preliminary data.</text>
</comment>
<sequence>MTVVFQFRLDIIGVDSRGVQQASYYILISRTLRASNSSILSLFVYVCRAFARLSNESEGQITEKCFSIARDKWSCERTGSRYQERFGHKWIHTDPNILLVFKEHNCKFGNNALISRSMTLVGVVKMRMKMRLLLIFSVSALLWQRDLQSDTMETIIPQGKVLDFVEYWLIEVISSEYLWWLRSQKLSNDLGS</sequence>
<name>A0A0L0CIZ8_LUCCU</name>
<organism evidence="1 2">
    <name type="scientific">Lucilia cuprina</name>
    <name type="common">Green bottle fly</name>
    <name type="synonym">Australian sheep blowfly</name>
    <dbReference type="NCBI Taxonomy" id="7375"/>
    <lineage>
        <taxon>Eukaryota</taxon>
        <taxon>Metazoa</taxon>
        <taxon>Ecdysozoa</taxon>
        <taxon>Arthropoda</taxon>
        <taxon>Hexapoda</taxon>
        <taxon>Insecta</taxon>
        <taxon>Pterygota</taxon>
        <taxon>Neoptera</taxon>
        <taxon>Endopterygota</taxon>
        <taxon>Diptera</taxon>
        <taxon>Brachycera</taxon>
        <taxon>Muscomorpha</taxon>
        <taxon>Oestroidea</taxon>
        <taxon>Calliphoridae</taxon>
        <taxon>Luciliinae</taxon>
        <taxon>Lucilia</taxon>
    </lineage>
</organism>
<evidence type="ECO:0000313" key="1">
    <source>
        <dbReference type="EMBL" id="KNC32197.1"/>
    </source>
</evidence>